<protein>
    <recommendedName>
        <fullName evidence="4">4Fe-4S binding protein</fullName>
    </recommendedName>
</protein>
<feature type="transmembrane region" description="Helical" evidence="1">
    <location>
        <begin position="325"/>
        <end position="346"/>
    </location>
</feature>
<keyword evidence="1" id="KW-0472">Membrane</keyword>
<accession>A0ABR8DBB5</accession>
<evidence type="ECO:0000313" key="3">
    <source>
        <dbReference type="Proteomes" id="UP000661112"/>
    </source>
</evidence>
<sequence length="436" mass="50141">MLFCISERQMHWVRCMLASAWLTIIASLLYDPWLPALAILNQTLLPPKLPSCIQLQGKCLLEQANSPGTTLMWGVIVPGSIFIVLVFGHELWRRICPLSFLSQIPRALGWQRQTKCRHSRTGKTYYTLVKVSPKSWLGKNYAYLQFGWLFTGLCGRLLFFDADRLVLALWLLFTIIFAISIGYLYSGKTWCNYFCPMAPVEKIYSPFGGLFSSKANNNNQLITPSICRIVSPEGKEKSACVGCKSLCVDIDAERAYWEELKKPPESFVRYSYVGLVIGYFVYYYLYAGNWEYYFSGAWVRQTNQLALVLKPGFYLFGQELNIPKLIAVPITLGGFTAFTYFLGYFVEKQAKAYSHHYNLNLSSDIIRHRIYTLSTFGIFNFFFIFGGRPLILLLPLWTQYIYNSLLVLVSTLWLYKTWSHSPSPSLYLRGSIDNNF</sequence>
<proteinExistence type="predicted"/>
<feature type="transmembrane region" description="Helical" evidence="1">
    <location>
        <begin position="12"/>
        <end position="30"/>
    </location>
</feature>
<reference evidence="2 3" key="1">
    <citation type="journal article" date="2020" name="ISME J.">
        <title>Comparative genomics reveals insights into cyanobacterial evolution and habitat adaptation.</title>
        <authorList>
            <person name="Chen M.Y."/>
            <person name="Teng W.K."/>
            <person name="Zhao L."/>
            <person name="Hu C.X."/>
            <person name="Zhou Y.K."/>
            <person name="Han B.P."/>
            <person name="Song L.R."/>
            <person name="Shu W.S."/>
        </authorList>
    </citation>
    <scope>NUCLEOTIDE SEQUENCE [LARGE SCALE GENOMIC DNA]</scope>
    <source>
        <strain evidence="2 3">FACHB-119</strain>
    </source>
</reference>
<feature type="transmembrane region" description="Helical" evidence="1">
    <location>
        <begin position="370"/>
        <end position="391"/>
    </location>
</feature>
<name>A0ABR8DBB5_9NOST</name>
<feature type="transmembrane region" description="Helical" evidence="1">
    <location>
        <begin position="267"/>
        <end position="285"/>
    </location>
</feature>
<evidence type="ECO:0000313" key="2">
    <source>
        <dbReference type="EMBL" id="MBD2503018.1"/>
    </source>
</evidence>
<keyword evidence="3" id="KW-1185">Reference proteome</keyword>
<feature type="transmembrane region" description="Helical" evidence="1">
    <location>
        <begin position="165"/>
        <end position="185"/>
    </location>
</feature>
<keyword evidence="1" id="KW-1133">Transmembrane helix</keyword>
<evidence type="ECO:0000256" key="1">
    <source>
        <dbReference type="SAM" id="Phobius"/>
    </source>
</evidence>
<feature type="transmembrane region" description="Helical" evidence="1">
    <location>
        <begin position="71"/>
        <end position="92"/>
    </location>
</feature>
<keyword evidence="1" id="KW-0812">Transmembrane</keyword>
<organism evidence="2 3">
    <name type="scientific">Anabaena azotica FACHB-119</name>
    <dbReference type="NCBI Taxonomy" id="947527"/>
    <lineage>
        <taxon>Bacteria</taxon>
        <taxon>Bacillati</taxon>
        <taxon>Cyanobacteriota</taxon>
        <taxon>Cyanophyceae</taxon>
        <taxon>Nostocales</taxon>
        <taxon>Nostocaceae</taxon>
        <taxon>Anabaena</taxon>
        <taxon>Anabaena azotica</taxon>
    </lineage>
</organism>
<feature type="transmembrane region" description="Helical" evidence="1">
    <location>
        <begin position="397"/>
        <end position="415"/>
    </location>
</feature>
<dbReference type="Proteomes" id="UP000661112">
    <property type="component" value="Unassembled WGS sequence"/>
</dbReference>
<comment type="caution">
    <text evidence="2">The sequence shown here is derived from an EMBL/GenBank/DDBJ whole genome shotgun (WGS) entry which is preliminary data.</text>
</comment>
<gene>
    <name evidence="2" type="ORF">H6G83_20825</name>
</gene>
<dbReference type="EMBL" id="JACJSG010000030">
    <property type="protein sequence ID" value="MBD2503018.1"/>
    <property type="molecule type" value="Genomic_DNA"/>
</dbReference>
<evidence type="ECO:0008006" key="4">
    <source>
        <dbReference type="Google" id="ProtNLM"/>
    </source>
</evidence>
<feature type="transmembrane region" description="Helical" evidence="1">
    <location>
        <begin position="140"/>
        <end position="159"/>
    </location>
</feature>
<dbReference type="RefSeq" id="WP_190475824.1">
    <property type="nucleotide sequence ID" value="NZ_JACJSG010000030.1"/>
</dbReference>